<feature type="region of interest" description="Disordered" evidence="1">
    <location>
        <begin position="121"/>
        <end position="176"/>
    </location>
</feature>
<evidence type="ECO:0000313" key="3">
    <source>
        <dbReference type="Proteomes" id="UP000750334"/>
    </source>
</evidence>
<feature type="region of interest" description="Disordered" evidence="1">
    <location>
        <begin position="626"/>
        <end position="687"/>
    </location>
</feature>
<sequence length="825" mass="92182">MGKIKVEATQIASPTGSSQFKHGGQSNRSTTRQFTTRSRAKSTASFKGLRKVLTHDGTTIDRDSMKPTKSSDALFRKRAISGLNMTALARVRSNPNVLHGGSGSHGHGTAGMWMGIPGIKPRRTKSTHSVISTKDTTSDSNSSSDEEYISENEEVIGPDSNNRPDNNSDEDDNIGRRKIMSIDSIMEESQIEKSPEDILTDKAHVIKPLSYKPPSDYIDPGNISANPDKFNDSQNDTSLELEIKTNGINRNELKPTTGANSSEKKQELQKGPELSISNDHIEQTTTDITDNNEGYDLYRNQLTRQNNTNNKEYSQHDGIPVQQNNKITQEDNINNELADQYIPNMILSQSTGVVRRFDEPPSIQNSLANEIHANRNPNYIISNNNNDNHNIKNNNTDNGYKLSSDHTNSRERKSSIHQVPKELAKKMNKFNTNDDTINPNPNADTATTQSNNGLSNFSNSYSSLTNNLQRANAAAVLGKTASARVPQSRNRQTNSTGSQTSSTPLSVLFRKKSNQDPKLNLRDSKLHGDGKMDTTESKSKINNFSEFLKSDMTEDDSRTQRKLWLQRENSIMDLSIQNGSADSIFMITDIDVKREFERISHEYTNSKRFYNPLDASLNRFENFKRQQAATNKETNTKNRSKDKSGNNDNSGNKLLSHMSVRSTDSKANKANNSSNGNGNDFFVGYGSGQPNTVNMEEFLPSAQNTKLQRVLSSIWKEESMTFNNEVNPLNKNNNGHYQRELGDGSQSRLSQANNMGPRSTYNNNYLKSMNQSNANSRPSLRNTMMNGANNANNFGNQSRLVNSLQPTTRAVIRRNESNIQQSQRY</sequence>
<feature type="compositionally biased region" description="Basic and acidic residues" evidence="1">
    <location>
        <begin position="634"/>
        <end position="645"/>
    </location>
</feature>
<feature type="compositionally biased region" description="Polar residues" evidence="1">
    <location>
        <begin position="10"/>
        <end position="20"/>
    </location>
</feature>
<dbReference type="Proteomes" id="UP000750334">
    <property type="component" value="Unassembled WGS sequence"/>
</dbReference>
<dbReference type="Pfam" id="PF10452">
    <property type="entry name" value="TCO89"/>
    <property type="match status" value="1"/>
</dbReference>
<feature type="compositionally biased region" description="Low complexity" evidence="1">
    <location>
        <begin position="431"/>
        <end position="445"/>
    </location>
</feature>
<feature type="compositionally biased region" description="Low complexity" evidence="1">
    <location>
        <begin position="668"/>
        <end position="679"/>
    </location>
</feature>
<proteinExistence type="predicted"/>
<keyword evidence="3" id="KW-1185">Reference proteome</keyword>
<feature type="compositionally biased region" description="Low complexity" evidence="1">
    <location>
        <begin position="378"/>
        <end position="398"/>
    </location>
</feature>
<feature type="compositionally biased region" description="Basic and acidic residues" evidence="1">
    <location>
        <begin position="513"/>
        <end position="537"/>
    </location>
</feature>
<gene>
    <name evidence="2" type="ORF">C6P45_000030</name>
</gene>
<feature type="compositionally biased region" description="Basic and acidic residues" evidence="1">
    <location>
        <begin position="403"/>
        <end position="418"/>
    </location>
</feature>
<feature type="region of interest" description="Disordered" evidence="1">
    <location>
        <begin position="479"/>
        <end position="537"/>
    </location>
</feature>
<accession>A0A9P7BBR2</accession>
<comment type="caution">
    <text evidence="2">The sequence shown here is derived from an EMBL/GenBank/DDBJ whole genome shotgun (WGS) entry which is preliminary data.</text>
</comment>
<dbReference type="PANTHER" id="PTHR22794">
    <property type="entry name" value="THAP DOMAIN PROTEIN 11"/>
    <property type="match status" value="1"/>
</dbReference>
<evidence type="ECO:0000256" key="1">
    <source>
        <dbReference type="SAM" id="MobiDB-lite"/>
    </source>
</evidence>
<reference evidence="2 3" key="1">
    <citation type="submission" date="2020-11" db="EMBL/GenBank/DDBJ databases">
        <title>Kefir isolates.</title>
        <authorList>
            <person name="Marcisauskas S."/>
            <person name="Kim Y."/>
            <person name="Blasche S."/>
        </authorList>
    </citation>
    <scope>NUCLEOTIDE SEQUENCE [LARGE SCALE GENOMIC DNA]</scope>
    <source>
        <strain evidence="2 3">OG2</strain>
    </source>
</reference>
<dbReference type="PANTHER" id="PTHR22794:SF2">
    <property type="entry name" value="THAP DOMAIN-CONTAINING PROTEIN 11"/>
    <property type="match status" value="1"/>
</dbReference>
<feature type="compositionally biased region" description="Acidic residues" evidence="1">
    <location>
        <begin position="144"/>
        <end position="156"/>
    </location>
</feature>
<dbReference type="GO" id="GO:0000329">
    <property type="term" value="C:fungal-type vacuole membrane"/>
    <property type="evidence" value="ECO:0007669"/>
    <property type="project" value="TreeGrafter"/>
</dbReference>
<feature type="region of interest" description="Disordered" evidence="1">
    <location>
        <begin position="430"/>
        <end position="454"/>
    </location>
</feature>
<dbReference type="GO" id="GO:0031929">
    <property type="term" value="P:TOR signaling"/>
    <property type="evidence" value="ECO:0007669"/>
    <property type="project" value="InterPro"/>
</dbReference>
<dbReference type="EMBL" id="PUHR01000001">
    <property type="protein sequence ID" value="KAG0672599.1"/>
    <property type="molecule type" value="Genomic_DNA"/>
</dbReference>
<feature type="compositionally biased region" description="Low complexity" evidence="1">
    <location>
        <begin position="492"/>
        <end position="503"/>
    </location>
</feature>
<feature type="region of interest" description="Disordered" evidence="1">
    <location>
        <begin position="1"/>
        <end position="47"/>
    </location>
</feature>
<feature type="region of interest" description="Disordered" evidence="1">
    <location>
        <begin position="246"/>
        <end position="279"/>
    </location>
</feature>
<dbReference type="AlphaFoldDB" id="A0A9P7BBR2"/>
<dbReference type="OrthoDB" id="5430106at2759"/>
<feature type="compositionally biased region" description="Low complexity" evidence="1">
    <location>
        <begin position="26"/>
        <end position="37"/>
    </location>
</feature>
<feature type="compositionally biased region" description="Low complexity" evidence="1">
    <location>
        <begin position="131"/>
        <end position="143"/>
    </location>
</feature>
<organism evidence="2 3">
    <name type="scientific">Maudiozyma exigua</name>
    <name type="common">Yeast</name>
    <name type="synonym">Kazachstania exigua</name>
    <dbReference type="NCBI Taxonomy" id="34358"/>
    <lineage>
        <taxon>Eukaryota</taxon>
        <taxon>Fungi</taxon>
        <taxon>Dikarya</taxon>
        <taxon>Ascomycota</taxon>
        <taxon>Saccharomycotina</taxon>
        <taxon>Saccharomycetes</taxon>
        <taxon>Saccharomycetales</taxon>
        <taxon>Saccharomycetaceae</taxon>
        <taxon>Maudiozyma</taxon>
    </lineage>
</organism>
<dbReference type="InterPro" id="IPR018857">
    <property type="entry name" value="TORC1_cplx_su_TCO89"/>
</dbReference>
<protein>
    <submittedName>
        <fullName evidence="2">Uncharacterized protein</fullName>
    </submittedName>
</protein>
<evidence type="ECO:0000313" key="2">
    <source>
        <dbReference type="EMBL" id="KAG0672599.1"/>
    </source>
</evidence>
<name>A0A9P7BBR2_MAUEX</name>
<feature type="region of interest" description="Disordered" evidence="1">
    <location>
        <begin position="378"/>
        <end position="418"/>
    </location>
</feature>
<dbReference type="GO" id="GO:0031931">
    <property type="term" value="C:TORC1 complex"/>
    <property type="evidence" value="ECO:0007669"/>
    <property type="project" value="InterPro"/>
</dbReference>